<keyword evidence="2" id="KW-1185">Reference proteome</keyword>
<dbReference type="EMBL" id="BAAAID010000072">
    <property type="protein sequence ID" value="GAA0952084.1"/>
    <property type="molecule type" value="Genomic_DNA"/>
</dbReference>
<organism evidence="1 2">
    <name type="scientific">Streptomyces rhizosphaericus</name>
    <dbReference type="NCBI Taxonomy" id="114699"/>
    <lineage>
        <taxon>Bacteria</taxon>
        <taxon>Bacillati</taxon>
        <taxon>Actinomycetota</taxon>
        <taxon>Actinomycetes</taxon>
        <taxon>Kitasatosporales</taxon>
        <taxon>Streptomycetaceae</taxon>
        <taxon>Streptomyces</taxon>
        <taxon>Streptomyces violaceusniger group</taxon>
    </lineage>
</organism>
<gene>
    <name evidence="1" type="ORF">GCM10009575_076930</name>
</gene>
<sequence length="96" mass="10070">MSRMRACAPVLGRAVQPSLGLVLLVGVGQPRAQLYGEVDVEQKISRRFCAGAHGADGEPWASTAAAIRCVPPDGRGVALSGTIGAPARYFVRVPQR</sequence>
<evidence type="ECO:0000313" key="1">
    <source>
        <dbReference type="EMBL" id="GAA0952084.1"/>
    </source>
</evidence>
<protein>
    <recommendedName>
        <fullName evidence="3">Secreted protein</fullName>
    </recommendedName>
</protein>
<dbReference type="Proteomes" id="UP001500418">
    <property type="component" value="Unassembled WGS sequence"/>
</dbReference>
<proteinExistence type="predicted"/>
<evidence type="ECO:0008006" key="3">
    <source>
        <dbReference type="Google" id="ProtNLM"/>
    </source>
</evidence>
<reference evidence="2" key="1">
    <citation type="journal article" date="2019" name="Int. J. Syst. Evol. Microbiol.">
        <title>The Global Catalogue of Microorganisms (GCM) 10K type strain sequencing project: providing services to taxonomists for standard genome sequencing and annotation.</title>
        <authorList>
            <consortium name="The Broad Institute Genomics Platform"/>
            <consortium name="The Broad Institute Genome Sequencing Center for Infectious Disease"/>
            <person name="Wu L."/>
            <person name="Ma J."/>
        </authorList>
    </citation>
    <scope>NUCLEOTIDE SEQUENCE [LARGE SCALE GENOMIC DNA]</scope>
    <source>
        <strain evidence="2">JCM 11444</strain>
    </source>
</reference>
<accession>A0ABP4BMT1</accession>
<evidence type="ECO:0000313" key="2">
    <source>
        <dbReference type="Proteomes" id="UP001500418"/>
    </source>
</evidence>
<comment type="caution">
    <text evidence="1">The sequence shown here is derived from an EMBL/GenBank/DDBJ whole genome shotgun (WGS) entry which is preliminary data.</text>
</comment>
<name>A0ABP4BMT1_9ACTN</name>